<dbReference type="Proteomes" id="UP000584374">
    <property type="component" value="Unassembled WGS sequence"/>
</dbReference>
<gene>
    <name evidence="1" type="ORF">BJ970_006633</name>
</gene>
<name>A0A840QE13_9PSEU</name>
<evidence type="ECO:0000313" key="2">
    <source>
        <dbReference type="Proteomes" id="UP000584374"/>
    </source>
</evidence>
<reference evidence="1 2" key="1">
    <citation type="submission" date="2020-08" db="EMBL/GenBank/DDBJ databases">
        <title>Sequencing the genomes of 1000 actinobacteria strains.</title>
        <authorList>
            <person name="Klenk H.-P."/>
        </authorList>
    </citation>
    <scope>NUCLEOTIDE SEQUENCE [LARGE SCALE GENOMIC DNA]</scope>
    <source>
        <strain evidence="1 2">DSM 45584</strain>
    </source>
</reference>
<proteinExistence type="predicted"/>
<dbReference type="AlphaFoldDB" id="A0A840QE13"/>
<comment type="caution">
    <text evidence="1">The sequence shown here is derived from an EMBL/GenBank/DDBJ whole genome shotgun (WGS) entry which is preliminary data.</text>
</comment>
<protein>
    <submittedName>
        <fullName evidence="1">Uncharacterized protein</fullName>
    </submittedName>
</protein>
<accession>A0A840QE13</accession>
<evidence type="ECO:0000313" key="1">
    <source>
        <dbReference type="EMBL" id="MBB5159034.1"/>
    </source>
</evidence>
<dbReference type="EMBL" id="JACHIW010000002">
    <property type="protein sequence ID" value="MBB5159034.1"/>
    <property type="molecule type" value="Genomic_DNA"/>
</dbReference>
<sequence>MRPSTVCPRHRRGACLLRGAGVNSVNNERPQLGLLPGIFSTNH</sequence>
<organism evidence="1 2">
    <name type="scientific">Saccharopolyspora phatthalungensis</name>
    <dbReference type="NCBI Taxonomy" id="664693"/>
    <lineage>
        <taxon>Bacteria</taxon>
        <taxon>Bacillati</taxon>
        <taxon>Actinomycetota</taxon>
        <taxon>Actinomycetes</taxon>
        <taxon>Pseudonocardiales</taxon>
        <taxon>Pseudonocardiaceae</taxon>
        <taxon>Saccharopolyspora</taxon>
    </lineage>
</organism>
<keyword evidence="2" id="KW-1185">Reference proteome</keyword>